<organism evidence="3 4">
    <name type="scientific">Saccharopolyspora gregorii</name>
    <dbReference type="NCBI Taxonomy" id="33914"/>
    <lineage>
        <taxon>Bacteria</taxon>
        <taxon>Bacillati</taxon>
        <taxon>Actinomycetota</taxon>
        <taxon>Actinomycetes</taxon>
        <taxon>Pseudonocardiales</taxon>
        <taxon>Pseudonocardiaceae</taxon>
        <taxon>Saccharopolyspora</taxon>
    </lineage>
</organism>
<proteinExistence type="predicted"/>
<dbReference type="Pfam" id="PF13669">
    <property type="entry name" value="Glyoxalase_4"/>
    <property type="match status" value="1"/>
</dbReference>
<dbReference type="SUPFAM" id="SSF54593">
    <property type="entry name" value="Glyoxalase/Bleomycin resistance protein/Dihydroxybiphenyl dioxygenase"/>
    <property type="match status" value="1"/>
</dbReference>
<evidence type="ECO:0000259" key="2">
    <source>
        <dbReference type="PROSITE" id="PS51819"/>
    </source>
</evidence>
<dbReference type="PANTHER" id="PTHR43048:SF3">
    <property type="entry name" value="METHYLMALONYL-COA EPIMERASE, MITOCHONDRIAL"/>
    <property type="match status" value="1"/>
</dbReference>
<feature type="domain" description="VOC" evidence="2">
    <location>
        <begin position="10"/>
        <end position="138"/>
    </location>
</feature>
<dbReference type="InterPro" id="IPR051785">
    <property type="entry name" value="MMCE/EMCE_epimerase"/>
</dbReference>
<comment type="caution">
    <text evidence="3">The sequence shown here is derived from an EMBL/GenBank/DDBJ whole genome shotgun (WGS) entry which is preliminary data.</text>
</comment>
<sequence length="140" mass="14931">MAEPPVPAGPIDHVALITGDADRTARWYAQHLGLHVVRDEFVDAVGVRLVWLYPRGCSPGGTAAGLQLLEPHRPGPPLTHLRERGEGLHHFCFAIDDLDAVLRSAGQPPEDAFTGGFGLPCAFLAESAGGELVELVQRPA</sequence>
<dbReference type="PANTHER" id="PTHR43048">
    <property type="entry name" value="METHYLMALONYL-COA EPIMERASE"/>
    <property type="match status" value="1"/>
</dbReference>
<keyword evidence="4" id="KW-1185">Reference proteome</keyword>
<evidence type="ECO:0000256" key="1">
    <source>
        <dbReference type="ARBA" id="ARBA00022723"/>
    </source>
</evidence>
<protein>
    <submittedName>
        <fullName evidence="3">VOC family protein</fullName>
    </submittedName>
</protein>
<dbReference type="PROSITE" id="PS51819">
    <property type="entry name" value="VOC"/>
    <property type="match status" value="1"/>
</dbReference>
<accession>A0ABP6RR75</accession>
<dbReference type="EMBL" id="BAAAYK010000038">
    <property type="protein sequence ID" value="GAA3357502.1"/>
    <property type="molecule type" value="Genomic_DNA"/>
</dbReference>
<gene>
    <name evidence="3" type="ORF">GCM10020366_25820</name>
</gene>
<dbReference type="Gene3D" id="3.10.180.10">
    <property type="entry name" value="2,3-Dihydroxybiphenyl 1,2-Dioxygenase, domain 1"/>
    <property type="match status" value="1"/>
</dbReference>
<evidence type="ECO:0000313" key="4">
    <source>
        <dbReference type="Proteomes" id="UP001500483"/>
    </source>
</evidence>
<reference evidence="4" key="1">
    <citation type="journal article" date="2019" name="Int. J. Syst. Evol. Microbiol.">
        <title>The Global Catalogue of Microorganisms (GCM) 10K type strain sequencing project: providing services to taxonomists for standard genome sequencing and annotation.</title>
        <authorList>
            <consortium name="The Broad Institute Genomics Platform"/>
            <consortium name="The Broad Institute Genome Sequencing Center for Infectious Disease"/>
            <person name="Wu L."/>
            <person name="Ma J."/>
        </authorList>
    </citation>
    <scope>NUCLEOTIDE SEQUENCE [LARGE SCALE GENOMIC DNA]</scope>
    <source>
        <strain evidence="4">JCM 9687</strain>
    </source>
</reference>
<dbReference type="RefSeq" id="WP_258348818.1">
    <property type="nucleotide sequence ID" value="NZ_BAAAYK010000038.1"/>
</dbReference>
<evidence type="ECO:0000313" key="3">
    <source>
        <dbReference type="EMBL" id="GAA3357502.1"/>
    </source>
</evidence>
<keyword evidence="1" id="KW-0479">Metal-binding</keyword>
<name>A0ABP6RR75_9PSEU</name>
<dbReference type="InterPro" id="IPR029068">
    <property type="entry name" value="Glyas_Bleomycin-R_OHBP_Dase"/>
</dbReference>
<dbReference type="InterPro" id="IPR037523">
    <property type="entry name" value="VOC_core"/>
</dbReference>
<dbReference type="Proteomes" id="UP001500483">
    <property type="component" value="Unassembled WGS sequence"/>
</dbReference>